<dbReference type="EMBL" id="BQKE01000001">
    <property type="protein sequence ID" value="GJM61311.1"/>
    <property type="molecule type" value="Genomic_DNA"/>
</dbReference>
<dbReference type="InterPro" id="IPR021474">
    <property type="entry name" value="DUF3127"/>
</dbReference>
<dbReference type="InterPro" id="IPR012340">
    <property type="entry name" value="NA-bd_OB-fold"/>
</dbReference>
<dbReference type="RefSeq" id="WP_338236882.1">
    <property type="nucleotide sequence ID" value="NZ_BQKE01000001.1"/>
</dbReference>
<dbReference type="AlphaFoldDB" id="A0AAN4VWJ4"/>
<feature type="region of interest" description="Disordered" evidence="1">
    <location>
        <begin position="97"/>
        <end position="125"/>
    </location>
</feature>
<dbReference type="Proteomes" id="UP001310022">
    <property type="component" value="Unassembled WGS sequence"/>
</dbReference>
<keyword evidence="3" id="KW-1185">Reference proteome</keyword>
<evidence type="ECO:0000256" key="1">
    <source>
        <dbReference type="SAM" id="MobiDB-lite"/>
    </source>
</evidence>
<evidence type="ECO:0008006" key="4">
    <source>
        <dbReference type="Google" id="ProtNLM"/>
    </source>
</evidence>
<reference evidence="2 3" key="1">
    <citation type="submission" date="2021-12" db="EMBL/GenBank/DDBJ databases">
        <title>Genome sequencing of bacteria with rrn-lacking chromosome and rrn-plasmid.</title>
        <authorList>
            <person name="Anda M."/>
            <person name="Iwasaki W."/>
        </authorList>
    </citation>
    <scope>NUCLEOTIDE SEQUENCE [LARGE SCALE GENOMIC DNA]</scope>
    <source>
        <strain evidence="2 3">NBRC 15940</strain>
    </source>
</reference>
<dbReference type="Pfam" id="PF11325">
    <property type="entry name" value="DUF3127"/>
    <property type="match status" value="1"/>
</dbReference>
<dbReference type="SUPFAM" id="SSF50249">
    <property type="entry name" value="Nucleic acid-binding proteins"/>
    <property type="match status" value="1"/>
</dbReference>
<gene>
    <name evidence="2" type="ORF">PEDI_18630</name>
</gene>
<accession>A0AAN4VWJ4</accession>
<evidence type="ECO:0000313" key="3">
    <source>
        <dbReference type="Proteomes" id="UP001310022"/>
    </source>
</evidence>
<name>A0AAN4VWJ4_9BACT</name>
<comment type="caution">
    <text evidence="2">The sequence shown here is derived from an EMBL/GenBank/DDBJ whole genome shotgun (WGS) entry which is preliminary data.</text>
</comment>
<proteinExistence type="predicted"/>
<sequence length="125" mass="14206">MNIQGKLVEIYAVQNVSDRFRKREFVIEYADNPQYPQFIKFEFIQDACEELDKYQVGQDVNVEFNLRGRKWVNPQGQAVYFNTLQAWRLSPAAATAVPEAPGAVPPPPAEPPFITNDDSGDDLPF</sequence>
<evidence type="ECO:0000313" key="2">
    <source>
        <dbReference type="EMBL" id="GJM61311.1"/>
    </source>
</evidence>
<protein>
    <recommendedName>
        <fullName evidence="4">DUF3127 domain-containing protein</fullName>
    </recommendedName>
</protein>
<organism evidence="2 3">
    <name type="scientific">Persicobacter diffluens</name>
    <dbReference type="NCBI Taxonomy" id="981"/>
    <lineage>
        <taxon>Bacteria</taxon>
        <taxon>Pseudomonadati</taxon>
        <taxon>Bacteroidota</taxon>
        <taxon>Cytophagia</taxon>
        <taxon>Cytophagales</taxon>
        <taxon>Persicobacteraceae</taxon>
        <taxon>Persicobacter</taxon>
    </lineage>
</organism>